<dbReference type="Proteomes" id="UP001551176">
    <property type="component" value="Unassembled WGS sequence"/>
</dbReference>
<evidence type="ECO:0000313" key="1">
    <source>
        <dbReference type="EMBL" id="MEU6821510.1"/>
    </source>
</evidence>
<gene>
    <name evidence="1" type="ORF">ABZ921_12835</name>
</gene>
<dbReference type="EMBL" id="JBEYXV010000005">
    <property type="protein sequence ID" value="MEU6821510.1"/>
    <property type="molecule type" value="Genomic_DNA"/>
</dbReference>
<evidence type="ECO:0000313" key="2">
    <source>
        <dbReference type="Proteomes" id="UP001551176"/>
    </source>
</evidence>
<sequence>MHRLLAASLTVAAAALLAVGAALGIVALLDATPDQPNTPLVHYEAPARGQ</sequence>
<name>A0ABV3BLZ4_9ACTN</name>
<proteinExistence type="predicted"/>
<accession>A0ABV3BLZ4</accession>
<evidence type="ECO:0008006" key="3">
    <source>
        <dbReference type="Google" id="ProtNLM"/>
    </source>
</evidence>
<dbReference type="RefSeq" id="WP_167355687.1">
    <property type="nucleotide sequence ID" value="NZ_JBEYXV010000005.1"/>
</dbReference>
<reference evidence="1 2" key="1">
    <citation type="submission" date="2024-06" db="EMBL/GenBank/DDBJ databases">
        <title>The Natural Products Discovery Center: Release of the First 8490 Sequenced Strains for Exploring Actinobacteria Biosynthetic Diversity.</title>
        <authorList>
            <person name="Kalkreuter E."/>
            <person name="Kautsar S.A."/>
            <person name="Yang D."/>
            <person name="Bader C.D."/>
            <person name="Teijaro C.N."/>
            <person name="Fluegel L."/>
            <person name="Davis C.M."/>
            <person name="Simpson J.R."/>
            <person name="Lauterbach L."/>
            <person name="Steele A.D."/>
            <person name="Gui C."/>
            <person name="Meng S."/>
            <person name="Li G."/>
            <person name="Viehrig K."/>
            <person name="Ye F."/>
            <person name="Su P."/>
            <person name="Kiefer A.F."/>
            <person name="Nichols A."/>
            <person name="Cepeda A.J."/>
            <person name="Yan W."/>
            <person name="Fan B."/>
            <person name="Jiang Y."/>
            <person name="Adhikari A."/>
            <person name="Zheng C.-J."/>
            <person name="Schuster L."/>
            <person name="Cowan T.M."/>
            <person name="Smanski M.J."/>
            <person name="Chevrette M.G."/>
            <person name="De Carvalho L.P.S."/>
            <person name="Shen B."/>
        </authorList>
    </citation>
    <scope>NUCLEOTIDE SEQUENCE [LARGE SCALE GENOMIC DNA]</scope>
    <source>
        <strain evidence="1 2">NPDC046838</strain>
    </source>
</reference>
<comment type="caution">
    <text evidence="1">The sequence shown here is derived from an EMBL/GenBank/DDBJ whole genome shotgun (WGS) entry which is preliminary data.</text>
</comment>
<protein>
    <recommendedName>
        <fullName evidence="3">Secreted protein</fullName>
    </recommendedName>
</protein>
<organism evidence="1 2">
    <name type="scientific">Streptomyces atriruber</name>
    <dbReference type="NCBI Taxonomy" id="545121"/>
    <lineage>
        <taxon>Bacteria</taxon>
        <taxon>Bacillati</taxon>
        <taxon>Actinomycetota</taxon>
        <taxon>Actinomycetes</taxon>
        <taxon>Kitasatosporales</taxon>
        <taxon>Streptomycetaceae</taxon>
        <taxon>Streptomyces</taxon>
    </lineage>
</organism>
<keyword evidence="2" id="KW-1185">Reference proteome</keyword>